<name>A0A0B7NN81_9FUNG</name>
<dbReference type="AlphaFoldDB" id="A0A0B7NN81"/>
<dbReference type="EMBL" id="LN733428">
    <property type="protein sequence ID" value="CEP16970.1"/>
    <property type="molecule type" value="Genomic_DNA"/>
</dbReference>
<evidence type="ECO:0000313" key="3">
    <source>
        <dbReference type="Proteomes" id="UP000054107"/>
    </source>
</evidence>
<dbReference type="OrthoDB" id="2283866at2759"/>
<reference evidence="2 3" key="1">
    <citation type="submission" date="2014-09" db="EMBL/GenBank/DDBJ databases">
        <authorList>
            <person name="Ellenberger Sabrina"/>
        </authorList>
    </citation>
    <scope>NUCLEOTIDE SEQUENCE [LARGE SCALE GENOMIC DNA]</scope>
    <source>
        <strain evidence="2 3">CBS 412.66</strain>
    </source>
</reference>
<accession>A0A0B7NN81</accession>
<feature type="compositionally biased region" description="Polar residues" evidence="1">
    <location>
        <begin position="39"/>
        <end position="60"/>
    </location>
</feature>
<evidence type="ECO:0000256" key="1">
    <source>
        <dbReference type="SAM" id="MobiDB-lite"/>
    </source>
</evidence>
<protein>
    <submittedName>
        <fullName evidence="2">Uncharacterized protein</fullName>
    </submittedName>
</protein>
<proteinExistence type="predicted"/>
<feature type="region of interest" description="Disordered" evidence="1">
    <location>
        <begin position="22"/>
        <end position="60"/>
    </location>
</feature>
<gene>
    <name evidence="2" type="primary">PARPA_11253.1 scaffold 43197</name>
</gene>
<sequence>MHNHSHYHHGPQKQQQSLPSLHHLMLPSPPSNYHGKHLSQPQPQASHSYPVNTSSYHYSSQPPKIPRMEFLDYFDPMDLLPSDDHILNDISMFFFGADYSNMIPYQSSFIPPSPASPIPPYNDFTLFDPLEQRHSSTLSCKGKLIPDLNASSFSSFY</sequence>
<dbReference type="Proteomes" id="UP000054107">
    <property type="component" value="Unassembled WGS sequence"/>
</dbReference>
<organism evidence="2 3">
    <name type="scientific">Parasitella parasitica</name>
    <dbReference type="NCBI Taxonomy" id="35722"/>
    <lineage>
        <taxon>Eukaryota</taxon>
        <taxon>Fungi</taxon>
        <taxon>Fungi incertae sedis</taxon>
        <taxon>Mucoromycota</taxon>
        <taxon>Mucoromycotina</taxon>
        <taxon>Mucoromycetes</taxon>
        <taxon>Mucorales</taxon>
        <taxon>Mucorineae</taxon>
        <taxon>Mucoraceae</taxon>
        <taxon>Parasitella</taxon>
    </lineage>
</organism>
<evidence type="ECO:0000313" key="2">
    <source>
        <dbReference type="EMBL" id="CEP16970.1"/>
    </source>
</evidence>
<keyword evidence="3" id="KW-1185">Reference proteome</keyword>